<keyword evidence="2" id="KW-0614">Plasmid</keyword>
<accession>A0A3G8EVG0</accession>
<reference evidence="2" key="1">
    <citation type="submission" date="2018-06" db="EMBL/GenBank/DDBJ databases">
        <title>Plasmids in strain Sa44.</title>
        <authorList>
            <person name="Chen K."/>
            <person name="Chen S."/>
        </authorList>
    </citation>
    <scope>NUCLEOTIDE SEQUENCE</scope>
    <source>
        <strain evidence="2">3-5</strain>
        <plasmid evidence="2">pSa44-CIP</plasmid>
        <plasmid evidence="1">pSa44-CIP-CRO</plasmid>
    </source>
</reference>
<evidence type="ECO:0000313" key="1">
    <source>
        <dbReference type="EMBL" id="AZF85503.1"/>
    </source>
</evidence>
<geneLocation type="plasmid" evidence="1">
    <name>pSa44-CIP-CRO</name>
</geneLocation>
<protein>
    <submittedName>
        <fullName evidence="2">Uncharacterized protein</fullName>
    </submittedName>
</protein>
<proteinExistence type="predicted"/>
<dbReference type="AlphaFoldDB" id="A0A3G8EVG0"/>
<gene>
    <name evidence="1" type="ORF">KADIGFNM_00166</name>
    <name evidence="2" type="ORF">KADIGFNM_00333</name>
</gene>
<name>A0A3G8EVG0_SALET</name>
<evidence type="ECO:0000313" key="2">
    <source>
        <dbReference type="EMBL" id="AZF85670.1"/>
    </source>
</evidence>
<geneLocation type="plasmid" evidence="2">
    <name>pSa44-CIP</name>
</geneLocation>
<dbReference type="EMBL" id="MH430881">
    <property type="protein sequence ID" value="AZF85503.1"/>
    <property type="molecule type" value="Genomic_DNA"/>
</dbReference>
<dbReference type="EMBL" id="MH430882">
    <property type="protein sequence ID" value="AZF85670.1"/>
    <property type="molecule type" value="Genomic_DNA"/>
</dbReference>
<sequence length="39" mass="3996">MKKLFAALALAAVVAPCGPPPRPSRCPCLAALLNKSDFG</sequence>
<organism evidence="2">
    <name type="scientific">Salmonella enterica subsp. enterica serovar London</name>
    <dbReference type="NCBI Taxonomy" id="149390"/>
    <lineage>
        <taxon>Bacteria</taxon>
        <taxon>Pseudomonadati</taxon>
        <taxon>Pseudomonadota</taxon>
        <taxon>Gammaproteobacteria</taxon>
        <taxon>Enterobacterales</taxon>
        <taxon>Enterobacteriaceae</taxon>
        <taxon>Salmonella</taxon>
    </lineage>
</organism>